<dbReference type="Proteomes" id="UP001162131">
    <property type="component" value="Unassembled WGS sequence"/>
</dbReference>
<reference evidence="1" key="1">
    <citation type="submission" date="2021-09" db="EMBL/GenBank/DDBJ databases">
        <authorList>
            <consortium name="AG Swart"/>
            <person name="Singh M."/>
            <person name="Singh A."/>
            <person name="Seah K."/>
            <person name="Emmerich C."/>
        </authorList>
    </citation>
    <scope>NUCLEOTIDE SEQUENCE</scope>
    <source>
        <strain evidence="1">ATCC30299</strain>
    </source>
</reference>
<evidence type="ECO:0000313" key="2">
    <source>
        <dbReference type="Proteomes" id="UP001162131"/>
    </source>
</evidence>
<accession>A0AAU9K149</accession>
<organism evidence="1 2">
    <name type="scientific">Blepharisma stoltei</name>
    <dbReference type="NCBI Taxonomy" id="1481888"/>
    <lineage>
        <taxon>Eukaryota</taxon>
        <taxon>Sar</taxon>
        <taxon>Alveolata</taxon>
        <taxon>Ciliophora</taxon>
        <taxon>Postciliodesmatophora</taxon>
        <taxon>Heterotrichea</taxon>
        <taxon>Heterotrichida</taxon>
        <taxon>Blepharismidae</taxon>
        <taxon>Blepharisma</taxon>
    </lineage>
</organism>
<comment type="caution">
    <text evidence="1">The sequence shown here is derived from an EMBL/GenBank/DDBJ whole genome shotgun (WGS) entry which is preliminary data.</text>
</comment>
<protein>
    <submittedName>
        <fullName evidence="1">Uncharacterized protein</fullName>
    </submittedName>
</protein>
<name>A0AAU9K149_9CILI</name>
<proteinExistence type="predicted"/>
<evidence type="ECO:0000313" key="1">
    <source>
        <dbReference type="EMBL" id="CAG9329352.1"/>
    </source>
</evidence>
<keyword evidence="2" id="KW-1185">Reference proteome</keyword>
<sequence>MEIPWIGQKLLYLTFSEKRLISSKHRKPEYFYKESRNMDCLFHDIKKKIFESDMLFWSLFKKLITLNLAFQNSIFFR</sequence>
<gene>
    <name evidence="1" type="ORF">BSTOLATCC_MIC48176</name>
</gene>
<dbReference type="AlphaFoldDB" id="A0AAU9K149"/>
<dbReference type="EMBL" id="CAJZBQ010000047">
    <property type="protein sequence ID" value="CAG9329352.1"/>
    <property type="molecule type" value="Genomic_DNA"/>
</dbReference>